<dbReference type="KEGG" id="sme:SMc05002"/>
<dbReference type="EMBL" id="AL591688">
    <property type="protein sequence ID" value="CAQ52371.1"/>
    <property type="molecule type" value="Genomic_DNA"/>
</dbReference>
<evidence type="ECO:0000313" key="4">
    <source>
        <dbReference type="Proteomes" id="UP000001976"/>
    </source>
</evidence>
<dbReference type="KEGG" id="sme:SMc05010"/>
<dbReference type="KEGG" id="sme:SMc05004"/>
<dbReference type="EnsemblBacteria" id="CAQ52380">
    <property type="protein sequence ID" value="CAQ52380"/>
    <property type="gene ID" value="SMc05010"/>
</dbReference>
<reference evidence="1 4" key="1">
    <citation type="journal article" date="2001" name="Proc. Natl. Acad. Sci. U.S.A.">
        <title>Analysis of the chromosome sequence of the legume symbiont Sinorhizobium meliloti strain 1021.</title>
        <authorList>
            <person name="Capela D."/>
            <person name="Barloy-Hubler F."/>
            <person name="Gouzy J."/>
            <person name="Bothe G."/>
            <person name="Ampe F."/>
            <person name="Batut J."/>
            <person name="Boistard P."/>
            <person name="Becker A."/>
            <person name="Boutry M."/>
            <person name="Cadieu E."/>
            <person name="Dreano S."/>
            <person name="Gloux S."/>
            <person name="Godrie T."/>
            <person name="Goffeau A."/>
            <person name="Kahn D."/>
            <person name="Kiss E."/>
            <person name="Lelaure V."/>
            <person name="Masuy D."/>
            <person name="Pohl T."/>
            <person name="Portetelle D."/>
            <person name="Puehler A."/>
            <person name="Purnelle B."/>
            <person name="Ramsperger U."/>
            <person name="Renard C."/>
            <person name="Thebault P."/>
            <person name="Vandenbol M."/>
            <person name="Weidner S."/>
            <person name="Galibert F."/>
        </authorList>
    </citation>
    <scope>NUCLEOTIDE SEQUENCE [LARGE SCALE GENOMIC DNA]</scope>
    <source>
        <strain evidence="1 4">1021</strain>
    </source>
</reference>
<evidence type="ECO:0000313" key="2">
    <source>
        <dbReference type="EMBL" id="CAQ52373.1"/>
    </source>
</evidence>
<evidence type="ECO:0000313" key="3">
    <source>
        <dbReference type="EMBL" id="CAQ52380.1"/>
    </source>
</evidence>
<keyword evidence="4" id="KW-1185">Reference proteome</keyword>
<dbReference type="EnsemblBacteria" id="CAQ52371">
    <property type="protein sequence ID" value="CAQ52371"/>
    <property type="gene ID" value="SMc05002"/>
</dbReference>
<evidence type="ECO:0000313" key="1">
    <source>
        <dbReference type="EMBL" id="CAQ52371.1"/>
    </source>
</evidence>
<reference evidence="4" key="2">
    <citation type="journal article" date="2001" name="Science">
        <title>The composite genome of the legume symbiont Sinorhizobium meliloti.</title>
        <authorList>
            <person name="Galibert F."/>
            <person name="Finan T.M."/>
            <person name="Long S.R."/>
            <person name="Puehler A."/>
            <person name="Abola P."/>
            <person name="Ampe F."/>
            <person name="Barloy-Hubler F."/>
            <person name="Barnett M.J."/>
            <person name="Becker A."/>
            <person name="Boistard P."/>
            <person name="Bothe G."/>
            <person name="Boutry M."/>
            <person name="Bowser L."/>
            <person name="Buhrmester J."/>
            <person name="Cadieu E."/>
            <person name="Capela D."/>
            <person name="Chain P."/>
            <person name="Cowie A."/>
            <person name="Davis R.W."/>
            <person name="Dreano S."/>
            <person name="Federspiel N.A."/>
            <person name="Fisher R.F."/>
            <person name="Gloux S."/>
            <person name="Godrie T."/>
            <person name="Goffeau A."/>
            <person name="Golding B."/>
            <person name="Gouzy J."/>
            <person name="Gurjal M."/>
            <person name="Hernandez-Lucas I."/>
            <person name="Hong A."/>
            <person name="Huizar L."/>
            <person name="Hyman R.W."/>
            <person name="Jones T."/>
            <person name="Kahn D."/>
            <person name="Kahn M.L."/>
            <person name="Kalman S."/>
            <person name="Keating D.H."/>
            <person name="Kiss E."/>
            <person name="Komp C."/>
            <person name="Lelaure V."/>
            <person name="Masuy D."/>
            <person name="Palm C."/>
            <person name="Peck M.C."/>
            <person name="Pohl T.M."/>
            <person name="Portetelle D."/>
            <person name="Purnelle B."/>
            <person name="Ramsperger U."/>
            <person name="Surzycki R."/>
            <person name="Thebault P."/>
            <person name="Vandenbol M."/>
            <person name="Vorhoelter F.J."/>
            <person name="Weidner S."/>
            <person name="Wells D.H."/>
            <person name="Wong K."/>
            <person name="Yeh K.-C."/>
            <person name="Batut J."/>
        </authorList>
    </citation>
    <scope>NUCLEOTIDE SEQUENCE [LARGE SCALE GENOMIC DNA]</scope>
    <source>
        <strain evidence="4">1021</strain>
    </source>
</reference>
<dbReference type="HOGENOM" id="CLU_139168_0_0_5"/>
<sequence length="161" mass="17005">MLDFGEELFDRIEIGGIFRQKEQAGAGLTDGGADLLTLMGAEIVQDDDVAGFEFRHQNLLDIDAEAFAIDRAIEDKGSADAVGPECGDKGHGVPMAEGGVAHQSFAARRPAPQRRHVRLRPGLIDENEAGGINSGAVLQPSCPVAGDVGPLPFAGDQRLFL</sequence>
<dbReference type="EnsemblBacteria" id="CAQ52373">
    <property type="protein sequence ID" value="CAQ52373"/>
    <property type="gene ID" value="SMc05004"/>
</dbReference>
<proteinExistence type="predicted"/>
<name>B2REC9_RHIME</name>
<dbReference type="EMBL" id="AL591688">
    <property type="protein sequence ID" value="CAQ52380.1"/>
    <property type="molecule type" value="Genomic_DNA"/>
</dbReference>
<dbReference type="AlphaFoldDB" id="B2REC9"/>
<dbReference type="Proteomes" id="UP000001976">
    <property type="component" value="Chromosome"/>
</dbReference>
<dbReference type="EMBL" id="AL591688">
    <property type="protein sequence ID" value="CAQ52373.1"/>
    <property type="molecule type" value="Genomic_DNA"/>
</dbReference>
<gene>
    <name evidence="1" type="ORF">SMc05002</name>
    <name evidence="2" type="ORF">SMc05004</name>
    <name evidence="3" type="ORF">SMc05010</name>
</gene>
<accession>B2REC9</accession>
<organism evidence="1 4">
    <name type="scientific">Rhizobium meliloti (strain 1021)</name>
    <name type="common">Ensifer meliloti</name>
    <name type="synonym">Sinorhizobium meliloti</name>
    <dbReference type="NCBI Taxonomy" id="266834"/>
    <lineage>
        <taxon>Bacteria</taxon>
        <taxon>Pseudomonadati</taxon>
        <taxon>Pseudomonadota</taxon>
        <taxon>Alphaproteobacteria</taxon>
        <taxon>Hyphomicrobiales</taxon>
        <taxon>Rhizobiaceae</taxon>
        <taxon>Sinorhizobium/Ensifer group</taxon>
        <taxon>Sinorhizobium</taxon>
    </lineage>
</organism>
<protein>
    <submittedName>
        <fullName evidence="1">Uncharacterized protein</fullName>
    </submittedName>
</protein>